<dbReference type="AlphaFoldDB" id="A0A438G872"/>
<evidence type="ECO:0000256" key="1">
    <source>
        <dbReference type="SAM" id="MobiDB-lite"/>
    </source>
</evidence>
<feature type="region of interest" description="Disordered" evidence="1">
    <location>
        <begin position="87"/>
        <end position="121"/>
    </location>
</feature>
<name>A0A438G872_VITVI</name>
<reference evidence="2 3" key="1">
    <citation type="journal article" date="2018" name="PLoS Genet.">
        <title>Population sequencing reveals clonal diversity and ancestral inbreeding in the grapevine cultivar Chardonnay.</title>
        <authorList>
            <person name="Roach M.J."/>
            <person name="Johnson D.L."/>
            <person name="Bohlmann J."/>
            <person name="van Vuuren H.J."/>
            <person name="Jones S.J."/>
            <person name="Pretorius I.S."/>
            <person name="Schmidt S.A."/>
            <person name="Borneman A.R."/>
        </authorList>
    </citation>
    <scope>NUCLEOTIDE SEQUENCE [LARGE SCALE GENOMIC DNA]</scope>
    <source>
        <strain evidence="3">cv. Chardonnay</strain>
        <tissue evidence="2">Leaf</tissue>
    </source>
</reference>
<protein>
    <recommendedName>
        <fullName evidence="4">Retrotransposon gag domain-containing protein</fullName>
    </recommendedName>
</protein>
<dbReference type="PANTHER" id="PTHR33223">
    <property type="entry name" value="CCHC-TYPE DOMAIN-CONTAINING PROTEIN"/>
    <property type="match status" value="1"/>
</dbReference>
<dbReference type="EMBL" id="QGNW01000537">
    <property type="protein sequence ID" value="RVW68364.1"/>
    <property type="molecule type" value="Genomic_DNA"/>
</dbReference>
<sequence length="200" mass="23128">MQENESLREFVKRFGQVVLQVEAYSMDVVLQIFKRSICPGTLFFESLAKKPPTTMDDLFQRASKYSMLEDDVRTTTQQILVAGWLARNDGEKSSKPPNQPKPFGRRWPGPIRADPSKRDHSKKCAYHKEHGHTMEQCRSLHYLVERLIKVRHLKQYVRSKARVGDTSRSRDSRISRALVAPRAVINYIHGGPLDEEYDSK</sequence>
<comment type="caution">
    <text evidence="2">The sequence shown here is derived from an EMBL/GenBank/DDBJ whole genome shotgun (WGS) entry which is preliminary data.</text>
</comment>
<evidence type="ECO:0000313" key="3">
    <source>
        <dbReference type="Proteomes" id="UP000288805"/>
    </source>
</evidence>
<evidence type="ECO:0008006" key="4">
    <source>
        <dbReference type="Google" id="ProtNLM"/>
    </source>
</evidence>
<dbReference type="Proteomes" id="UP000288805">
    <property type="component" value="Unassembled WGS sequence"/>
</dbReference>
<gene>
    <name evidence="2" type="ORF">CK203_063803</name>
</gene>
<evidence type="ECO:0000313" key="2">
    <source>
        <dbReference type="EMBL" id="RVW68364.1"/>
    </source>
</evidence>
<dbReference type="PANTHER" id="PTHR33223:SF10">
    <property type="entry name" value="AMINOTRANSFERASE-LIKE PLANT MOBILE DOMAIN-CONTAINING PROTEIN"/>
    <property type="match status" value="1"/>
</dbReference>
<proteinExistence type="predicted"/>
<organism evidence="2 3">
    <name type="scientific">Vitis vinifera</name>
    <name type="common">Grape</name>
    <dbReference type="NCBI Taxonomy" id="29760"/>
    <lineage>
        <taxon>Eukaryota</taxon>
        <taxon>Viridiplantae</taxon>
        <taxon>Streptophyta</taxon>
        <taxon>Embryophyta</taxon>
        <taxon>Tracheophyta</taxon>
        <taxon>Spermatophyta</taxon>
        <taxon>Magnoliopsida</taxon>
        <taxon>eudicotyledons</taxon>
        <taxon>Gunneridae</taxon>
        <taxon>Pentapetalae</taxon>
        <taxon>rosids</taxon>
        <taxon>Vitales</taxon>
        <taxon>Vitaceae</taxon>
        <taxon>Viteae</taxon>
        <taxon>Vitis</taxon>
    </lineage>
</organism>
<accession>A0A438G872</accession>